<dbReference type="PANTHER" id="PTHR43424:SF1">
    <property type="entry name" value="LOCUS PUTATIVE PROTEIN 1-RELATED"/>
    <property type="match status" value="1"/>
</dbReference>
<reference evidence="6" key="1">
    <citation type="journal article" date="2023" name="Front. Microbiol.">
        <title>Phylogeography and host specificity of Pasteurellaceae pathogenic to sea-farmed fish in the north-east Atlantic.</title>
        <authorList>
            <person name="Gulla S."/>
            <person name="Colquhoun D.J."/>
            <person name="Olsen A.B."/>
            <person name="Spilsberg B."/>
            <person name="Lagesen K."/>
            <person name="Aakesson C.P."/>
            <person name="Strom S."/>
            <person name="Manji F."/>
            <person name="Birkbeck T.H."/>
            <person name="Nilsen H.K."/>
        </authorList>
    </citation>
    <scope>NUCLEOTIDE SEQUENCE</scope>
    <source>
        <strain evidence="6">VIB1234</strain>
    </source>
</reference>
<name>A0AAW8CQ54_9PAST</name>
<dbReference type="AlphaFoldDB" id="A0AAW8CQ54"/>
<dbReference type="Proteomes" id="UP001230466">
    <property type="component" value="Unassembled WGS sequence"/>
</dbReference>
<dbReference type="EMBL" id="JASAYJ010000024">
    <property type="protein sequence ID" value="MDP8187982.1"/>
    <property type="molecule type" value="Genomic_DNA"/>
</dbReference>
<evidence type="ECO:0000313" key="6">
    <source>
        <dbReference type="EMBL" id="MDP8187982.1"/>
    </source>
</evidence>
<evidence type="ECO:0000256" key="2">
    <source>
        <dbReference type="ARBA" id="ARBA00022692"/>
    </source>
</evidence>
<keyword evidence="2 5" id="KW-0812">Transmembrane</keyword>
<protein>
    <submittedName>
        <fullName evidence="6">Oligosaccharide flippase family protein</fullName>
    </submittedName>
</protein>
<feature type="transmembrane region" description="Helical" evidence="5">
    <location>
        <begin position="164"/>
        <end position="182"/>
    </location>
</feature>
<gene>
    <name evidence="6" type="ORF">QJU78_09460</name>
</gene>
<evidence type="ECO:0000256" key="4">
    <source>
        <dbReference type="ARBA" id="ARBA00023136"/>
    </source>
</evidence>
<keyword evidence="4 5" id="KW-0472">Membrane</keyword>
<dbReference type="InterPro" id="IPR002797">
    <property type="entry name" value="Polysacc_synth"/>
</dbReference>
<feature type="transmembrane region" description="Helical" evidence="5">
    <location>
        <begin position="321"/>
        <end position="342"/>
    </location>
</feature>
<feature type="transmembrane region" description="Helical" evidence="5">
    <location>
        <begin position="130"/>
        <end position="152"/>
    </location>
</feature>
<feature type="transmembrane region" description="Helical" evidence="5">
    <location>
        <begin position="81"/>
        <end position="100"/>
    </location>
</feature>
<organism evidence="6 7">
    <name type="scientific">Pasteurella atlantica</name>
    <dbReference type="NCBI Taxonomy" id="2827233"/>
    <lineage>
        <taxon>Bacteria</taxon>
        <taxon>Pseudomonadati</taxon>
        <taxon>Pseudomonadota</taxon>
        <taxon>Gammaproteobacteria</taxon>
        <taxon>Pasteurellales</taxon>
        <taxon>Pasteurellaceae</taxon>
        <taxon>Pasteurella</taxon>
    </lineage>
</organism>
<dbReference type="RefSeq" id="WP_211599223.1">
    <property type="nucleotide sequence ID" value="NZ_JAGRQI010000025.1"/>
</dbReference>
<evidence type="ECO:0000256" key="5">
    <source>
        <dbReference type="SAM" id="Phobius"/>
    </source>
</evidence>
<proteinExistence type="predicted"/>
<sequence>MKILKDSAIYIIGEIASKLMPFLLIPYLSGKLGVEGYGLLSYYQTYMVLFALIIGLSQDGAVARYFYVYGKRSINLVVNTGYAYATVMGCIIFIICWLLHSEALMYISLAVIFQIFMGVQLSVRQCQKQALSYTIVQFLFAVIPVIVTVLLFELYETELVEKRFLAILLGNIIVFCLAYILYKNKINIVKKFSFKQYKIAFYYFMGFGLPLIFHHGSFFIKGQLDRFFIYHKYSEGELGIYAMGANLALVVSTLVLAVNKAVIPYYFEALKNNKLTLTNIYKFTFISFLIIPFAFFILCLIPEDLFLWVLGDKFIGVKYYFTLFTISTLFIIPYLFMVNYLFFYGKTKLIAFCSVFSTVLYLIALIILINTEVKYIPYASIVGALGVLPVLYLITKKVRKEVE</sequence>
<feature type="transmembrane region" description="Helical" evidence="5">
    <location>
        <begin position="240"/>
        <end position="259"/>
    </location>
</feature>
<feature type="transmembrane region" description="Helical" evidence="5">
    <location>
        <begin position="202"/>
        <end position="220"/>
    </location>
</feature>
<dbReference type="InterPro" id="IPR052556">
    <property type="entry name" value="PolySynth_Transporter"/>
</dbReference>
<feature type="transmembrane region" description="Helical" evidence="5">
    <location>
        <begin position="375"/>
        <end position="394"/>
    </location>
</feature>
<dbReference type="Pfam" id="PF01943">
    <property type="entry name" value="Polysacc_synt"/>
    <property type="match status" value="1"/>
</dbReference>
<keyword evidence="3 5" id="KW-1133">Transmembrane helix</keyword>
<dbReference type="GO" id="GO:0016020">
    <property type="term" value="C:membrane"/>
    <property type="evidence" value="ECO:0007669"/>
    <property type="project" value="UniProtKB-SubCell"/>
</dbReference>
<feature type="transmembrane region" description="Helical" evidence="5">
    <location>
        <begin position="280"/>
        <end position="301"/>
    </location>
</feature>
<comment type="caution">
    <text evidence="6">The sequence shown here is derived from an EMBL/GenBank/DDBJ whole genome shotgun (WGS) entry which is preliminary data.</text>
</comment>
<feature type="transmembrane region" description="Helical" evidence="5">
    <location>
        <begin position="106"/>
        <end position="123"/>
    </location>
</feature>
<dbReference type="PANTHER" id="PTHR43424">
    <property type="entry name" value="LOCUS PUTATIVE PROTEIN 1-RELATED"/>
    <property type="match status" value="1"/>
</dbReference>
<comment type="subcellular location">
    <subcellularLocation>
        <location evidence="1">Membrane</location>
        <topology evidence="1">Multi-pass membrane protein</topology>
    </subcellularLocation>
</comment>
<evidence type="ECO:0000256" key="1">
    <source>
        <dbReference type="ARBA" id="ARBA00004141"/>
    </source>
</evidence>
<feature type="transmembrane region" description="Helical" evidence="5">
    <location>
        <begin position="7"/>
        <end position="28"/>
    </location>
</feature>
<accession>A0AAW8CQ54</accession>
<evidence type="ECO:0000256" key="3">
    <source>
        <dbReference type="ARBA" id="ARBA00022989"/>
    </source>
</evidence>
<evidence type="ECO:0000313" key="7">
    <source>
        <dbReference type="Proteomes" id="UP001230466"/>
    </source>
</evidence>
<feature type="transmembrane region" description="Helical" evidence="5">
    <location>
        <begin position="349"/>
        <end position="369"/>
    </location>
</feature>